<name>A0A0B4EI56_PSEPS</name>
<dbReference type="AlphaFoldDB" id="A0A0B4EI56"/>
<evidence type="ECO:0000313" key="2">
    <source>
        <dbReference type="EMBL" id="KIC66308.1"/>
    </source>
</evidence>
<comment type="caution">
    <text evidence="2">The sequence shown here is derived from an EMBL/GenBank/DDBJ whole genome shotgun (WGS) entry which is preliminary data.</text>
</comment>
<proteinExistence type="predicted"/>
<gene>
    <name evidence="2" type="ORF">RM50_12300</name>
</gene>
<dbReference type="OrthoDB" id="5070029at2"/>
<evidence type="ECO:0000313" key="3">
    <source>
        <dbReference type="Proteomes" id="UP000031196"/>
    </source>
</evidence>
<dbReference type="Proteomes" id="UP000031196">
    <property type="component" value="Unassembled WGS sequence"/>
</dbReference>
<keyword evidence="1" id="KW-0175">Coiled coil</keyword>
<reference evidence="2 3" key="1">
    <citation type="submission" date="2014-12" db="EMBL/GenBank/DDBJ databases">
        <title>Genome sequencing of Arthrobacter phenanthrenivorans SWC37.</title>
        <authorList>
            <person name="Tan P.W."/>
            <person name="Chan K.-G."/>
        </authorList>
    </citation>
    <scope>NUCLEOTIDE SEQUENCE [LARGE SCALE GENOMIC DNA]</scope>
    <source>
        <strain evidence="2 3">SWC37</strain>
    </source>
</reference>
<sequence length="207" mass="23129">MARYNAANTDLANQAATLRQRLRETTEAVRNDRKLTPEGKLSKIARTYLNTKKSINDLKAAELQARTTRTNDLRRQLFGNTATDPQHAISYRDAHERVSSLGVRDESKALALLDRAELAGDQILVKALISRAVEAGWVNVANSYIEAHPYEGQKLEKLWEMQPPTDDHVTGLKEIIIEAGAFAVDTPAELSRFNYDSQIEQIAEANV</sequence>
<organism evidence="2 3">
    <name type="scientific">Pseudarthrobacter phenanthrenivorans</name>
    <name type="common">Arthrobacter phenanthrenivorans</name>
    <dbReference type="NCBI Taxonomy" id="361575"/>
    <lineage>
        <taxon>Bacteria</taxon>
        <taxon>Bacillati</taxon>
        <taxon>Actinomycetota</taxon>
        <taxon>Actinomycetes</taxon>
        <taxon>Micrococcales</taxon>
        <taxon>Micrococcaceae</taxon>
        <taxon>Pseudarthrobacter</taxon>
    </lineage>
</organism>
<protein>
    <submittedName>
        <fullName evidence="2">Uncharacterized protein</fullName>
    </submittedName>
</protein>
<evidence type="ECO:0000256" key="1">
    <source>
        <dbReference type="SAM" id="Coils"/>
    </source>
</evidence>
<accession>A0A0B4EI56</accession>
<dbReference type="EMBL" id="JWTB01000023">
    <property type="protein sequence ID" value="KIC66308.1"/>
    <property type="molecule type" value="Genomic_DNA"/>
</dbReference>
<dbReference type="RefSeq" id="WP_043453006.1">
    <property type="nucleotide sequence ID" value="NZ_JWTB01000023.1"/>
</dbReference>
<feature type="coiled-coil region" evidence="1">
    <location>
        <begin position="1"/>
        <end position="28"/>
    </location>
</feature>